<evidence type="ECO:0000256" key="9">
    <source>
        <dbReference type="ARBA" id="ARBA00022958"/>
    </source>
</evidence>
<evidence type="ECO:0000259" key="14">
    <source>
        <dbReference type="PROSITE" id="PS51201"/>
    </source>
</evidence>
<evidence type="ECO:0000256" key="2">
    <source>
        <dbReference type="ARBA" id="ARBA00005551"/>
    </source>
</evidence>
<dbReference type="EMBL" id="AWSQ01000003">
    <property type="protein sequence ID" value="KFX69419.1"/>
    <property type="molecule type" value="Genomic_DNA"/>
</dbReference>
<dbReference type="PANTHER" id="PTHR46157:SF4">
    <property type="entry name" value="K(+) EFFLUX ANTIPORTER 3, CHLOROPLASTIC"/>
    <property type="match status" value="1"/>
</dbReference>
<keyword evidence="8 13" id="KW-0812">Transmembrane</keyword>
<dbReference type="InterPro" id="IPR006153">
    <property type="entry name" value="Cation/H_exchanger_TM"/>
</dbReference>
<keyword evidence="4" id="KW-0050">Antiport</keyword>
<feature type="transmembrane region" description="Helical" evidence="13">
    <location>
        <begin position="6"/>
        <end position="25"/>
    </location>
</feature>
<dbReference type="Pfam" id="PF02254">
    <property type="entry name" value="TrkA_N"/>
    <property type="match status" value="1"/>
</dbReference>
<gene>
    <name evidence="15" type="ORF">TMS3_0113415</name>
</gene>
<evidence type="ECO:0000256" key="10">
    <source>
        <dbReference type="ARBA" id="ARBA00022989"/>
    </source>
</evidence>
<dbReference type="InterPro" id="IPR036291">
    <property type="entry name" value="NAD(P)-bd_dom_sf"/>
</dbReference>
<dbReference type="Gene3D" id="1.20.1530.20">
    <property type="match status" value="1"/>
</dbReference>
<evidence type="ECO:0000256" key="12">
    <source>
        <dbReference type="ARBA" id="ARBA00023136"/>
    </source>
</evidence>
<sequence length="601" mass="64796">MPHETSLLQAAVVFLLAAVVAVPLAKRLQLGAVLGYLLAGVLIGPAVLSLIDDPQSVSHISELGVVLLLFIIGLELSPRRLWVMRKSVFGVGLAQVLLTGLLIGTVAMLGFGQPFNTSVVLGLGLALSSTAFGLQILAERKELTSPHGRLAFAILLFQDIAAIPLIALVPLLSGASAAASSGGDLGQLLKVLGSIGLVVIGGRYLLRPVFRIVAKTGLQEVSTATALLVVIGTAWLMELAGVSMALGAFLAGLLLADSEYRHELESQIEPFKGLLLGLFFISVGMTAEIGLLLSQPLVVLALTALLIVLKLPLLFLVGRLAGGLGAQSALRLGIVLAAGGEFAFVVFQMGRDQGLFEPRVHSFLVLAITLSMAVTPLLMLLMARLIKPKPLPQVVPPEYQDIDSDAPRVVISGMGRMGQVVARILRAQRVPFVALDTEVETIELSRSLGRMPIFYGDPLRPEILRAAKVEQAELFIIATDDPEISSKTAELIRRLYPHMKIIARARNRQHVHRLLDLGAIPIRETFHSSLEMSHQTLVGLGLNQEQATARIRRFKQHDEEVLEAQHRVYNDKAAVLQTAREARAELETLFDADQIEERGVK</sequence>
<dbReference type="InterPro" id="IPR038770">
    <property type="entry name" value="Na+/solute_symporter_sf"/>
</dbReference>
<feature type="transmembrane region" description="Helical" evidence="13">
    <location>
        <begin position="329"/>
        <end position="350"/>
    </location>
</feature>
<dbReference type="PANTHER" id="PTHR46157">
    <property type="entry name" value="K(+) EFFLUX ANTIPORTER 3, CHLOROPLASTIC"/>
    <property type="match status" value="1"/>
</dbReference>
<dbReference type="AlphaFoldDB" id="A0A0A1YLB6"/>
<dbReference type="RefSeq" id="WP_025165725.1">
    <property type="nucleotide sequence ID" value="NZ_AWSQ01000003.1"/>
</dbReference>
<organism evidence="15 16">
    <name type="scientific">Pseudomonas taeanensis MS-3</name>
    <dbReference type="NCBI Taxonomy" id="1395571"/>
    <lineage>
        <taxon>Bacteria</taxon>
        <taxon>Pseudomonadati</taxon>
        <taxon>Pseudomonadota</taxon>
        <taxon>Gammaproteobacteria</taxon>
        <taxon>Pseudomonadales</taxon>
        <taxon>Pseudomonadaceae</taxon>
        <taxon>Pseudomonas</taxon>
    </lineage>
</organism>
<feature type="domain" description="RCK N-terminal" evidence="14">
    <location>
        <begin position="406"/>
        <end position="524"/>
    </location>
</feature>
<keyword evidence="16" id="KW-1185">Reference proteome</keyword>
<feature type="transmembrane region" description="Helical" evidence="13">
    <location>
        <begin position="150"/>
        <end position="173"/>
    </location>
</feature>
<feature type="transmembrane region" description="Helical" evidence="13">
    <location>
        <begin position="32"/>
        <end position="51"/>
    </location>
</feature>
<keyword evidence="7" id="KW-0633">Potassium transport</keyword>
<dbReference type="STRING" id="1395571.TMS3_0113415"/>
<protein>
    <submittedName>
        <fullName evidence="15">Potassium transporter KefB</fullName>
    </submittedName>
</protein>
<dbReference type="InterPro" id="IPR004771">
    <property type="entry name" value="K/H_exchanger"/>
</dbReference>
<comment type="caution">
    <text evidence="15">The sequence shown here is derived from an EMBL/GenBank/DDBJ whole genome shotgun (WGS) entry which is preliminary data.</text>
</comment>
<feature type="transmembrane region" description="Helical" evidence="13">
    <location>
        <begin position="272"/>
        <end position="291"/>
    </location>
</feature>
<dbReference type="FunFam" id="1.20.1530.20:FF:000001">
    <property type="entry name" value="Glutathione-regulated potassium-efflux system protein KefB"/>
    <property type="match status" value="1"/>
</dbReference>
<evidence type="ECO:0000313" key="15">
    <source>
        <dbReference type="EMBL" id="KFX69419.1"/>
    </source>
</evidence>
<keyword evidence="3" id="KW-0813">Transport</keyword>
<feature type="transmembrane region" description="Helical" evidence="13">
    <location>
        <begin position="297"/>
        <end position="317"/>
    </location>
</feature>
<accession>A0A0A1YLB6</accession>
<dbReference type="GO" id="GO:0006813">
    <property type="term" value="P:potassium ion transport"/>
    <property type="evidence" value="ECO:0007669"/>
    <property type="project" value="UniProtKB-KW"/>
</dbReference>
<keyword evidence="5" id="KW-1003">Cell membrane</keyword>
<dbReference type="eggNOG" id="COG1226">
    <property type="taxonomic scope" value="Bacteria"/>
</dbReference>
<evidence type="ECO:0000313" key="16">
    <source>
        <dbReference type="Proteomes" id="UP000030063"/>
    </source>
</evidence>
<evidence type="ECO:0000256" key="5">
    <source>
        <dbReference type="ARBA" id="ARBA00022475"/>
    </source>
</evidence>
<feature type="transmembrane region" description="Helical" evidence="13">
    <location>
        <begin position="57"/>
        <end position="76"/>
    </location>
</feature>
<evidence type="ECO:0000256" key="11">
    <source>
        <dbReference type="ARBA" id="ARBA00023065"/>
    </source>
</evidence>
<comment type="subcellular location">
    <subcellularLocation>
        <location evidence="1">Cell inner membrane</location>
        <topology evidence="1">Multi-pass membrane protein</topology>
    </subcellularLocation>
</comment>
<evidence type="ECO:0000256" key="4">
    <source>
        <dbReference type="ARBA" id="ARBA00022449"/>
    </source>
</evidence>
<dbReference type="NCBIfam" id="TIGR00932">
    <property type="entry name" value="2a37"/>
    <property type="match status" value="1"/>
</dbReference>
<dbReference type="InterPro" id="IPR003148">
    <property type="entry name" value="RCK_N"/>
</dbReference>
<comment type="similarity">
    <text evidence="2">Belongs to the monovalent cation:proton antiporter 2 (CPA2) transporter (TC 2.A.37) family.</text>
</comment>
<keyword evidence="11" id="KW-0406">Ion transport</keyword>
<evidence type="ECO:0000256" key="6">
    <source>
        <dbReference type="ARBA" id="ARBA00022519"/>
    </source>
</evidence>
<evidence type="ECO:0000256" key="7">
    <source>
        <dbReference type="ARBA" id="ARBA00022538"/>
    </source>
</evidence>
<evidence type="ECO:0000256" key="1">
    <source>
        <dbReference type="ARBA" id="ARBA00004429"/>
    </source>
</evidence>
<dbReference type="GO" id="GO:0005886">
    <property type="term" value="C:plasma membrane"/>
    <property type="evidence" value="ECO:0007669"/>
    <property type="project" value="UniProtKB-SubCell"/>
</dbReference>
<dbReference type="Pfam" id="PF00999">
    <property type="entry name" value="Na_H_Exchanger"/>
    <property type="match status" value="1"/>
</dbReference>
<feature type="transmembrane region" description="Helical" evidence="13">
    <location>
        <begin position="185"/>
        <end position="206"/>
    </location>
</feature>
<dbReference type="Gene3D" id="3.40.50.720">
    <property type="entry name" value="NAD(P)-binding Rossmann-like Domain"/>
    <property type="match status" value="1"/>
</dbReference>
<dbReference type="OrthoDB" id="9781411at2"/>
<keyword evidence="10 13" id="KW-1133">Transmembrane helix</keyword>
<feature type="transmembrane region" description="Helical" evidence="13">
    <location>
        <begin position="362"/>
        <end position="383"/>
    </location>
</feature>
<name>A0A0A1YLB6_9PSED</name>
<keyword evidence="12 13" id="KW-0472">Membrane</keyword>
<dbReference type="GO" id="GO:0015297">
    <property type="term" value="F:antiporter activity"/>
    <property type="evidence" value="ECO:0007669"/>
    <property type="project" value="UniProtKB-KW"/>
</dbReference>
<dbReference type="Proteomes" id="UP000030063">
    <property type="component" value="Unassembled WGS sequence"/>
</dbReference>
<feature type="transmembrane region" description="Helical" evidence="13">
    <location>
        <begin position="88"/>
        <end position="111"/>
    </location>
</feature>
<dbReference type="PROSITE" id="PS51201">
    <property type="entry name" value="RCK_N"/>
    <property type="match status" value="1"/>
</dbReference>
<dbReference type="SUPFAM" id="SSF51735">
    <property type="entry name" value="NAD(P)-binding Rossmann-fold domains"/>
    <property type="match status" value="1"/>
</dbReference>
<dbReference type="eggNOG" id="COG0475">
    <property type="taxonomic scope" value="Bacteria"/>
</dbReference>
<evidence type="ECO:0000256" key="3">
    <source>
        <dbReference type="ARBA" id="ARBA00022448"/>
    </source>
</evidence>
<feature type="transmembrane region" description="Helical" evidence="13">
    <location>
        <begin position="117"/>
        <end position="138"/>
    </location>
</feature>
<dbReference type="GO" id="GO:1902600">
    <property type="term" value="P:proton transmembrane transport"/>
    <property type="evidence" value="ECO:0007669"/>
    <property type="project" value="InterPro"/>
</dbReference>
<evidence type="ECO:0000256" key="13">
    <source>
        <dbReference type="SAM" id="Phobius"/>
    </source>
</evidence>
<feature type="transmembrane region" description="Helical" evidence="13">
    <location>
        <begin position="242"/>
        <end position="260"/>
    </location>
</feature>
<evidence type="ECO:0000256" key="8">
    <source>
        <dbReference type="ARBA" id="ARBA00022692"/>
    </source>
</evidence>
<keyword evidence="9" id="KW-0630">Potassium</keyword>
<keyword evidence="6" id="KW-0997">Cell inner membrane</keyword>
<dbReference type="GO" id="GO:0008324">
    <property type="term" value="F:monoatomic cation transmembrane transporter activity"/>
    <property type="evidence" value="ECO:0007669"/>
    <property type="project" value="InterPro"/>
</dbReference>
<dbReference type="FunFam" id="3.40.50.720:FF:000036">
    <property type="entry name" value="Glutathione-regulated potassium-efflux system protein KefB"/>
    <property type="match status" value="1"/>
</dbReference>
<proteinExistence type="inferred from homology"/>
<reference evidence="15 16" key="1">
    <citation type="journal article" date="2014" name="Genome Announc.">
        <title>Draft Genome Sequence of Petroleum Oil-Degrading Marine Bacterium Pseudomonas taeanensis Strain MS-3, Isolated from a Crude Oil-Contaminated Seashore.</title>
        <authorList>
            <person name="Lee S.Y."/>
            <person name="Kim S.H."/>
            <person name="Lee D.G."/>
            <person name="Shin S."/>
            <person name="Yun S.H."/>
            <person name="Choi C.W."/>
            <person name="Chung Y.H."/>
            <person name="Choi J.S."/>
            <person name="Kahng H.Y."/>
            <person name="Kim S.I."/>
        </authorList>
    </citation>
    <scope>NUCLEOTIDE SEQUENCE [LARGE SCALE GENOMIC DNA]</scope>
    <source>
        <strain evidence="15 16">MS-3</strain>
    </source>
</reference>